<dbReference type="PANTHER" id="PTHR33281">
    <property type="entry name" value="UPF0187 PROTEIN YNEE"/>
    <property type="match status" value="1"/>
</dbReference>
<organism evidence="9 10">
    <name type="scientific">Pseudozyma flocculosa PF-1</name>
    <dbReference type="NCBI Taxonomy" id="1277687"/>
    <lineage>
        <taxon>Eukaryota</taxon>
        <taxon>Fungi</taxon>
        <taxon>Dikarya</taxon>
        <taxon>Basidiomycota</taxon>
        <taxon>Ustilaginomycotina</taxon>
        <taxon>Ustilaginomycetes</taxon>
        <taxon>Ustilaginales</taxon>
        <taxon>Ustilaginaceae</taxon>
        <taxon>Pseudozyma</taxon>
    </lineage>
</organism>
<keyword evidence="6 8" id="KW-0472">Membrane</keyword>
<keyword evidence="3 8" id="KW-0812">Transmembrane</keyword>
<protein>
    <submittedName>
        <fullName evidence="9">Uncharacterized protein</fullName>
    </submittedName>
</protein>
<dbReference type="RefSeq" id="XP_007881017.1">
    <property type="nucleotide sequence ID" value="XM_007882826.1"/>
</dbReference>
<dbReference type="GeneID" id="19319387"/>
<dbReference type="EMBL" id="KE361641">
    <property type="protein sequence ID" value="EPQ27009.1"/>
    <property type="molecule type" value="Genomic_DNA"/>
</dbReference>
<evidence type="ECO:0000313" key="9">
    <source>
        <dbReference type="EMBL" id="EPQ27009.1"/>
    </source>
</evidence>
<dbReference type="PANTHER" id="PTHR33281:SF21">
    <property type="entry name" value="MEMBRANE PROTEIN"/>
    <property type="match status" value="1"/>
</dbReference>
<reference evidence="9 10" key="1">
    <citation type="journal article" date="2013" name="Plant Cell">
        <title>The transition from a phytopathogenic smut ancestor to an anamorphic biocontrol agent deciphered by comparative whole-genome analysis.</title>
        <authorList>
            <person name="Lefebvre F."/>
            <person name="Joly D.L."/>
            <person name="Labbe C."/>
            <person name="Teichmann B."/>
            <person name="Linning R."/>
            <person name="Belzile F."/>
            <person name="Bakkeren G."/>
            <person name="Belanger R.R."/>
        </authorList>
    </citation>
    <scope>NUCLEOTIDE SEQUENCE [LARGE SCALE GENOMIC DNA]</scope>
    <source>
        <strain evidence="9 10">PF-1</strain>
    </source>
</reference>
<evidence type="ECO:0000256" key="8">
    <source>
        <dbReference type="SAM" id="Phobius"/>
    </source>
</evidence>
<feature type="compositionally biased region" description="Basic and acidic residues" evidence="7">
    <location>
        <begin position="279"/>
        <end position="301"/>
    </location>
</feature>
<keyword evidence="2" id="KW-0813">Transport</keyword>
<evidence type="ECO:0000256" key="4">
    <source>
        <dbReference type="ARBA" id="ARBA00022989"/>
    </source>
</evidence>
<proteinExistence type="predicted"/>
<dbReference type="KEGG" id="pfp:PFL1_05293"/>
<evidence type="ECO:0000256" key="1">
    <source>
        <dbReference type="ARBA" id="ARBA00004141"/>
    </source>
</evidence>
<keyword evidence="5" id="KW-0406">Ion transport</keyword>
<evidence type="ECO:0000256" key="6">
    <source>
        <dbReference type="ARBA" id="ARBA00023136"/>
    </source>
</evidence>
<dbReference type="InterPro" id="IPR044669">
    <property type="entry name" value="YneE/VCCN1/2-like"/>
</dbReference>
<dbReference type="AlphaFoldDB" id="A0A061H3U8"/>
<dbReference type="Pfam" id="PF25539">
    <property type="entry name" value="Bestrophin_2"/>
    <property type="match status" value="2"/>
</dbReference>
<dbReference type="GO" id="GO:0016020">
    <property type="term" value="C:membrane"/>
    <property type="evidence" value="ECO:0007669"/>
    <property type="project" value="UniProtKB-SubCell"/>
</dbReference>
<dbReference type="HOGENOM" id="CLU_029790_6_0_1"/>
<keyword evidence="4 8" id="KW-1133">Transmembrane helix</keyword>
<gene>
    <name evidence="9" type="ORF">PFL1_05293</name>
</gene>
<dbReference type="Proteomes" id="UP000053664">
    <property type="component" value="Unassembled WGS sequence"/>
</dbReference>
<dbReference type="OrthoDB" id="1368at2759"/>
<evidence type="ECO:0000256" key="2">
    <source>
        <dbReference type="ARBA" id="ARBA00022448"/>
    </source>
</evidence>
<evidence type="ECO:0000313" key="10">
    <source>
        <dbReference type="Proteomes" id="UP000053664"/>
    </source>
</evidence>
<sequence length="486" mass="51937">MNSATPFASTFVGLTSASSSYHRAPAAHRLHSRTTFVSDALRVSGSVLPRIFPSVLFVTLYATLIAAADLWYDRQWRTSNSVIGPLSVVVGLLIVFRNSSSFERWNEGRRVWQDASATVKNLAILVWCNVDVDGGLPGTTASSTQTANANADATATATATAAATAAGADADEATRQKRFERKKRAVKLLMAWMIAVKHHIRGEYGWQYADLANVLPDDLKVYVARGGSARIRPPSTADGDGGFLSTYAILRRGQAVAANAFGGGKGSPPLDGEGDEADGPDRDPGSLRKAADIESRGEREPLLSGAGAAGSTTRIRTDSAAAAAATAAATTLLSSSTTTDTTDLPTRILTALHVYVAGVHRADLLPSGPFHGVLVTNLLTLSQHFSSLLRISRTTIPQIYSIHLKQSCLLYLLALPLTLVGELGWRMVPFVTLVAITLMGLEGISSEVEFCFGLDASDHPLDEWCAELRTDLERLIDEVEDEVQDE</sequence>
<evidence type="ECO:0000256" key="7">
    <source>
        <dbReference type="SAM" id="MobiDB-lite"/>
    </source>
</evidence>
<evidence type="ECO:0000256" key="3">
    <source>
        <dbReference type="ARBA" id="ARBA00022692"/>
    </source>
</evidence>
<feature type="region of interest" description="Disordered" evidence="7">
    <location>
        <begin position="260"/>
        <end position="311"/>
    </location>
</feature>
<comment type="subcellular location">
    <subcellularLocation>
        <location evidence="1">Membrane</location>
        <topology evidence="1">Multi-pass membrane protein</topology>
    </subcellularLocation>
</comment>
<accession>A0A061H3U8</accession>
<dbReference type="eggNOG" id="ENOG502RZS9">
    <property type="taxonomic scope" value="Eukaryota"/>
</dbReference>
<name>A0A061H3U8_9BASI</name>
<dbReference type="GO" id="GO:0005254">
    <property type="term" value="F:chloride channel activity"/>
    <property type="evidence" value="ECO:0007669"/>
    <property type="project" value="InterPro"/>
</dbReference>
<feature type="transmembrane region" description="Helical" evidence="8">
    <location>
        <begin position="79"/>
        <end position="96"/>
    </location>
</feature>
<evidence type="ECO:0000256" key="5">
    <source>
        <dbReference type="ARBA" id="ARBA00023065"/>
    </source>
</evidence>
<feature type="transmembrane region" description="Helical" evidence="8">
    <location>
        <begin position="51"/>
        <end position="72"/>
    </location>
</feature>